<gene>
    <name evidence="2" type="ORF">LSALG_LOCUS34397</name>
</gene>
<organism evidence="2 3">
    <name type="scientific">Lactuca saligna</name>
    <name type="common">Willowleaf lettuce</name>
    <dbReference type="NCBI Taxonomy" id="75948"/>
    <lineage>
        <taxon>Eukaryota</taxon>
        <taxon>Viridiplantae</taxon>
        <taxon>Streptophyta</taxon>
        <taxon>Embryophyta</taxon>
        <taxon>Tracheophyta</taxon>
        <taxon>Spermatophyta</taxon>
        <taxon>Magnoliopsida</taxon>
        <taxon>eudicotyledons</taxon>
        <taxon>Gunneridae</taxon>
        <taxon>Pentapetalae</taxon>
        <taxon>asterids</taxon>
        <taxon>campanulids</taxon>
        <taxon>Asterales</taxon>
        <taxon>Asteraceae</taxon>
        <taxon>Cichorioideae</taxon>
        <taxon>Cichorieae</taxon>
        <taxon>Lactucinae</taxon>
        <taxon>Lactuca</taxon>
    </lineage>
</organism>
<evidence type="ECO:0000256" key="1">
    <source>
        <dbReference type="SAM" id="Phobius"/>
    </source>
</evidence>
<evidence type="ECO:0000313" key="3">
    <source>
        <dbReference type="Proteomes" id="UP001177003"/>
    </source>
</evidence>
<dbReference type="AlphaFoldDB" id="A0AA35ZML1"/>
<proteinExistence type="predicted"/>
<evidence type="ECO:0000313" key="2">
    <source>
        <dbReference type="EMBL" id="CAI9295455.1"/>
    </source>
</evidence>
<sequence>MSRLLHFLIKGLCIFSLALSALFFPFCVHLLFSFMVNLPGIVPSATEYRRLVISYGLSSLEGVEFPSPGSIISSPGKIGVYLKTQDVGIRFPLMDFQEEVLQKDGCSL</sequence>
<feature type="transmembrane region" description="Helical" evidence="1">
    <location>
        <begin position="12"/>
        <end position="36"/>
    </location>
</feature>
<dbReference type="EMBL" id="OX465084">
    <property type="protein sequence ID" value="CAI9295455.1"/>
    <property type="molecule type" value="Genomic_DNA"/>
</dbReference>
<accession>A0AA35ZML1</accession>
<dbReference type="Proteomes" id="UP001177003">
    <property type="component" value="Chromosome 8"/>
</dbReference>
<keyword evidence="1" id="KW-1133">Transmembrane helix</keyword>
<keyword evidence="1" id="KW-0472">Membrane</keyword>
<reference evidence="2" key="1">
    <citation type="submission" date="2023-04" db="EMBL/GenBank/DDBJ databases">
        <authorList>
            <person name="Vijverberg K."/>
            <person name="Xiong W."/>
            <person name="Schranz E."/>
        </authorList>
    </citation>
    <scope>NUCLEOTIDE SEQUENCE</scope>
</reference>
<protein>
    <submittedName>
        <fullName evidence="2">Uncharacterized protein</fullName>
    </submittedName>
</protein>
<name>A0AA35ZML1_LACSI</name>
<keyword evidence="3" id="KW-1185">Reference proteome</keyword>
<keyword evidence="1" id="KW-0812">Transmembrane</keyword>